<organism evidence="5 6">
    <name type="scientific">Nitrospirillum amazonense</name>
    <dbReference type="NCBI Taxonomy" id="28077"/>
    <lineage>
        <taxon>Bacteria</taxon>
        <taxon>Pseudomonadati</taxon>
        <taxon>Pseudomonadota</taxon>
        <taxon>Alphaproteobacteria</taxon>
        <taxon>Rhodospirillales</taxon>
        <taxon>Azospirillaceae</taxon>
        <taxon>Nitrospirillum</taxon>
    </lineage>
</organism>
<feature type="binding site" evidence="2">
    <location>
        <position position="99"/>
    </location>
    <ligand>
        <name>substrate</name>
    </ligand>
</feature>
<gene>
    <name evidence="2" type="primary">mgsA</name>
    <name evidence="5" type="ORF">FBZ87_11080</name>
</gene>
<name>A0A560JC39_9PROT</name>
<comment type="catalytic activity">
    <reaction evidence="2">
        <text>dihydroxyacetone phosphate = methylglyoxal + phosphate</text>
        <dbReference type="Rhea" id="RHEA:17937"/>
        <dbReference type="ChEBI" id="CHEBI:17158"/>
        <dbReference type="ChEBI" id="CHEBI:43474"/>
        <dbReference type="ChEBI" id="CHEBI:57642"/>
        <dbReference type="EC" id="4.2.3.3"/>
    </reaction>
</comment>
<comment type="similarity">
    <text evidence="1 2">Belongs to the methylglyoxal synthase family.</text>
</comment>
<dbReference type="RefSeq" id="WP_145613004.1">
    <property type="nucleotide sequence ID" value="NZ_JARPAF010000001.1"/>
</dbReference>
<comment type="caution">
    <text evidence="2">Lacks conserved residue(s) required for the propagation of feature annotation.</text>
</comment>
<accession>A0A560JC39</accession>
<dbReference type="PROSITE" id="PS51855">
    <property type="entry name" value="MGS"/>
    <property type="match status" value="1"/>
</dbReference>
<dbReference type="AlphaFoldDB" id="A0A560JC39"/>
<dbReference type="PANTHER" id="PTHR30492:SF0">
    <property type="entry name" value="METHYLGLYOXAL SYNTHASE"/>
    <property type="match status" value="1"/>
</dbReference>
<keyword evidence="2" id="KW-0456">Lyase</keyword>
<protein>
    <recommendedName>
        <fullName evidence="2">Methylglyoxal synthase</fullName>
        <shortName evidence="2">MGS</shortName>
        <ecNumber evidence="2">4.2.3.3</ecNumber>
    </recommendedName>
</protein>
<dbReference type="EC" id="4.2.3.3" evidence="2"/>
<dbReference type="HAMAP" id="MF_00549">
    <property type="entry name" value="Methylglyoxal_synth"/>
    <property type="match status" value="1"/>
</dbReference>
<dbReference type="InterPro" id="IPR011607">
    <property type="entry name" value="MGS-like_dom"/>
</dbReference>
<dbReference type="Gene3D" id="3.40.50.1380">
    <property type="entry name" value="Methylglyoxal synthase-like domain"/>
    <property type="match status" value="1"/>
</dbReference>
<evidence type="ECO:0000256" key="3">
    <source>
        <dbReference type="PIRSR" id="PIRSR006614-1"/>
    </source>
</evidence>
<sequence>MREDASRENGRLAIGLIAHDGKKQAMVDWALAHADFLRAGKIFATSSTGTRVAEVIDGLDMTRLRSGPLGGDQQIGAMIVEGKLDIMIFFVDPLGTLPHDVDVKALLRLATLADLPFACNPATASLLVAAMA</sequence>
<feature type="binding site" evidence="2">
    <location>
        <position position="19"/>
    </location>
    <ligand>
        <name>substrate</name>
    </ligand>
</feature>
<dbReference type="SMART" id="SM00851">
    <property type="entry name" value="MGS"/>
    <property type="match status" value="1"/>
</dbReference>
<comment type="caution">
    <text evidence="5">The sequence shown here is derived from an EMBL/GenBank/DDBJ whole genome shotgun (WGS) entry which is preliminary data.</text>
</comment>
<dbReference type="InterPro" id="IPR036914">
    <property type="entry name" value="MGS-like_dom_sf"/>
</dbReference>
<dbReference type="SUPFAM" id="SSF52335">
    <property type="entry name" value="Methylglyoxal synthase-like"/>
    <property type="match status" value="1"/>
</dbReference>
<dbReference type="GO" id="GO:0019242">
    <property type="term" value="P:methylglyoxal biosynthetic process"/>
    <property type="evidence" value="ECO:0007669"/>
    <property type="project" value="UniProtKB-UniRule"/>
</dbReference>
<feature type="binding site" evidence="2">
    <location>
        <position position="23"/>
    </location>
    <ligand>
        <name>substrate</name>
    </ligand>
</feature>
<dbReference type="GO" id="GO:0008929">
    <property type="term" value="F:methylglyoxal synthase activity"/>
    <property type="evidence" value="ECO:0007669"/>
    <property type="project" value="UniProtKB-UniRule"/>
</dbReference>
<dbReference type="Proteomes" id="UP000320516">
    <property type="component" value="Unassembled WGS sequence"/>
</dbReference>
<dbReference type="CDD" id="cd01422">
    <property type="entry name" value="MGS"/>
    <property type="match status" value="1"/>
</dbReference>
<evidence type="ECO:0000256" key="2">
    <source>
        <dbReference type="HAMAP-Rule" id="MF_00549"/>
    </source>
</evidence>
<dbReference type="PIRSF" id="PIRSF006614">
    <property type="entry name" value="Methylglyox_syn"/>
    <property type="match status" value="1"/>
</dbReference>
<dbReference type="PANTHER" id="PTHR30492">
    <property type="entry name" value="METHYLGLYOXAL SYNTHASE"/>
    <property type="match status" value="1"/>
</dbReference>
<feature type="active site" description="Proton donor/acceptor" evidence="2 3">
    <location>
        <position position="72"/>
    </location>
</feature>
<dbReference type="Pfam" id="PF02142">
    <property type="entry name" value="MGS"/>
    <property type="match status" value="1"/>
</dbReference>
<evidence type="ECO:0000259" key="4">
    <source>
        <dbReference type="PROSITE" id="PS51855"/>
    </source>
</evidence>
<feature type="domain" description="MGS-like" evidence="4">
    <location>
        <begin position="3"/>
        <end position="132"/>
    </location>
</feature>
<dbReference type="InterPro" id="IPR004363">
    <property type="entry name" value="Methylgl_synth"/>
</dbReference>
<dbReference type="EMBL" id="VITV01000010">
    <property type="protein sequence ID" value="TWB68771.1"/>
    <property type="molecule type" value="Genomic_DNA"/>
</dbReference>
<evidence type="ECO:0000256" key="1">
    <source>
        <dbReference type="ARBA" id="ARBA00006287"/>
    </source>
</evidence>
<dbReference type="PROSITE" id="PS01335">
    <property type="entry name" value="METHYLGLYOXAL_SYNTH"/>
    <property type="match status" value="1"/>
</dbReference>
<reference evidence="5 6" key="1">
    <citation type="submission" date="2019-06" db="EMBL/GenBank/DDBJ databases">
        <title>Genomic Encyclopedia of Type Strains, Phase IV (KMG-V): Genome sequencing to study the core and pangenomes of soil and plant-associated prokaryotes.</title>
        <authorList>
            <person name="Whitman W."/>
        </authorList>
    </citation>
    <scope>NUCLEOTIDE SEQUENCE [LARGE SCALE GENOMIC DNA]</scope>
    <source>
        <strain evidence="5 6">BR 12005</strain>
    </source>
</reference>
<dbReference type="NCBIfam" id="NF003559">
    <property type="entry name" value="PRK05234.1"/>
    <property type="match status" value="1"/>
</dbReference>
<evidence type="ECO:0000313" key="5">
    <source>
        <dbReference type="EMBL" id="TWB68771.1"/>
    </source>
</evidence>
<comment type="function">
    <text evidence="2">Catalyzes the formation of methylglyoxal from dihydroxyacetone phosphate.</text>
</comment>
<dbReference type="InterPro" id="IPR018148">
    <property type="entry name" value="Methylglyoxal_synth_AS"/>
</dbReference>
<evidence type="ECO:0000313" key="6">
    <source>
        <dbReference type="Proteomes" id="UP000320516"/>
    </source>
</evidence>
<dbReference type="GO" id="GO:0005829">
    <property type="term" value="C:cytosol"/>
    <property type="evidence" value="ECO:0007669"/>
    <property type="project" value="TreeGrafter"/>
</dbReference>
<proteinExistence type="inferred from homology"/>
<feature type="binding site" evidence="2">
    <location>
        <begin position="66"/>
        <end position="67"/>
    </location>
    <ligand>
        <name>substrate</name>
    </ligand>
</feature>